<dbReference type="Proteomes" id="UP001315686">
    <property type="component" value="Unassembled WGS sequence"/>
</dbReference>
<evidence type="ECO:0000256" key="1">
    <source>
        <dbReference type="SAM" id="SignalP"/>
    </source>
</evidence>
<dbReference type="EMBL" id="JADQAZ010000002">
    <property type="protein sequence ID" value="MBT0957990.1"/>
    <property type="molecule type" value="Genomic_DNA"/>
</dbReference>
<evidence type="ECO:0008006" key="4">
    <source>
        <dbReference type="Google" id="ProtNLM"/>
    </source>
</evidence>
<evidence type="ECO:0000313" key="3">
    <source>
        <dbReference type="Proteomes" id="UP001315686"/>
    </source>
</evidence>
<reference evidence="2 3" key="1">
    <citation type="journal article" date="2021" name="Arch. Microbiol.">
        <title>Harenicola maris gen. nov., sp. nov. isolated from the Sea of Japan shallow sediments.</title>
        <authorList>
            <person name="Romanenko L.A."/>
            <person name="Kurilenko V.V."/>
            <person name="Chernysheva N.Y."/>
            <person name="Tekutyeva L.A."/>
            <person name="Velansky P.V."/>
            <person name="Svetashev V.I."/>
            <person name="Isaeva M.P."/>
        </authorList>
    </citation>
    <scope>NUCLEOTIDE SEQUENCE [LARGE SCALE GENOMIC DNA]</scope>
    <source>
        <strain evidence="2 3">KMM 3653</strain>
    </source>
</reference>
<sequence length="157" mass="16460">MLRLTLTACTLTLLSACLPGGQSGTAPPDQSTYAITMQGHDGAAYGQVWSIRVTSNDQVECATRSATDPTEQSAPPLTFRSPGLFALIQSTLADPPNRGEETIFTGSGTLLTAATDQGTPTRPPLPAAFFTDGSNTAPLSRAFMERAAEHGPCFLWG</sequence>
<dbReference type="PROSITE" id="PS51257">
    <property type="entry name" value="PROKAR_LIPOPROTEIN"/>
    <property type="match status" value="1"/>
</dbReference>
<feature type="signal peptide" evidence="1">
    <location>
        <begin position="1"/>
        <end position="24"/>
    </location>
</feature>
<gene>
    <name evidence="2" type="ORF">IV417_11360</name>
</gene>
<keyword evidence="1" id="KW-0732">Signal</keyword>
<feature type="chain" id="PRO_5043015990" description="Lipoprotein" evidence="1">
    <location>
        <begin position="25"/>
        <end position="157"/>
    </location>
</feature>
<accession>A0AAP2CQH2</accession>
<keyword evidence="3" id="KW-1185">Reference proteome</keyword>
<evidence type="ECO:0000313" key="2">
    <source>
        <dbReference type="EMBL" id="MBT0957990.1"/>
    </source>
</evidence>
<dbReference type="AlphaFoldDB" id="A0AAP2CQH2"/>
<name>A0AAP2CQH2_9RHOB</name>
<comment type="caution">
    <text evidence="2">The sequence shown here is derived from an EMBL/GenBank/DDBJ whole genome shotgun (WGS) entry which is preliminary data.</text>
</comment>
<dbReference type="RefSeq" id="WP_327794206.1">
    <property type="nucleotide sequence ID" value="NZ_JADQAZ010000002.1"/>
</dbReference>
<proteinExistence type="predicted"/>
<organism evidence="2 3">
    <name type="scientific">Harenicola maris</name>
    <dbReference type="NCBI Taxonomy" id="2841044"/>
    <lineage>
        <taxon>Bacteria</taxon>
        <taxon>Pseudomonadati</taxon>
        <taxon>Pseudomonadota</taxon>
        <taxon>Alphaproteobacteria</taxon>
        <taxon>Rhodobacterales</taxon>
        <taxon>Paracoccaceae</taxon>
        <taxon>Harenicola</taxon>
    </lineage>
</organism>
<protein>
    <recommendedName>
        <fullName evidence="4">Lipoprotein</fullName>
    </recommendedName>
</protein>